<evidence type="ECO:0000256" key="1">
    <source>
        <dbReference type="SAM" id="Phobius"/>
    </source>
</evidence>
<sequence length="313" mass="34411">MMGHGQSGQGGGPFRPPPNLWFYSLEICDKTTPSMALIHLPRLHAGFIYLVVILASVIFIGISLENEFGPLCLVFISPSLILPSNAYFSLARKADPFAHHDSYLDRGYDITGNEVEKKIMEASFDANVLKLNDDGGITAKLAETDLSATFEDDGFSVKCLSFLPDLIASVKRVALEGTEDVKSKVEGNVDGECIQELDTANTHTDVEVDSDNDYPVISKIEPTKAEAEALSRGLQTTTNEDLEEIREMGTGTYGDVYYRKWKGSDVAIKRIKASCFAGRPSERERLDQIDAGEEDLIVLFGPKRSGRDLASYQ</sequence>
<accession>A0A7J7N6W9</accession>
<keyword evidence="1" id="KW-0472">Membrane</keyword>
<comment type="caution">
    <text evidence="2">The sequence shown here is derived from an EMBL/GenBank/DDBJ whole genome shotgun (WGS) entry which is preliminary data.</text>
</comment>
<dbReference type="Gene3D" id="3.30.200.20">
    <property type="entry name" value="Phosphorylase Kinase, domain 1"/>
    <property type="match status" value="1"/>
</dbReference>
<proteinExistence type="predicted"/>
<keyword evidence="1" id="KW-0812">Transmembrane</keyword>
<name>A0A7J7N6W9_9MAGN</name>
<feature type="transmembrane region" description="Helical" evidence="1">
    <location>
        <begin position="43"/>
        <end position="62"/>
    </location>
</feature>
<evidence type="ECO:0008006" key="4">
    <source>
        <dbReference type="Google" id="ProtNLM"/>
    </source>
</evidence>
<dbReference type="OrthoDB" id="4062651at2759"/>
<dbReference type="SUPFAM" id="SSF56112">
    <property type="entry name" value="Protein kinase-like (PK-like)"/>
    <property type="match status" value="1"/>
</dbReference>
<protein>
    <recommendedName>
        <fullName evidence="4">Protein kinase domain-containing protein</fullName>
    </recommendedName>
</protein>
<reference evidence="2 3" key="1">
    <citation type="journal article" date="2020" name="IScience">
        <title>Genome Sequencing of the Endangered Kingdonia uniflora (Circaeasteraceae, Ranunculales) Reveals Potential Mechanisms of Evolutionary Specialization.</title>
        <authorList>
            <person name="Sun Y."/>
            <person name="Deng T."/>
            <person name="Zhang A."/>
            <person name="Moore M.J."/>
            <person name="Landis J.B."/>
            <person name="Lin N."/>
            <person name="Zhang H."/>
            <person name="Zhang X."/>
            <person name="Huang J."/>
            <person name="Zhang X."/>
            <person name="Sun H."/>
            <person name="Wang H."/>
        </authorList>
    </citation>
    <scope>NUCLEOTIDE SEQUENCE [LARGE SCALE GENOMIC DNA]</scope>
    <source>
        <strain evidence="2">TB1705</strain>
        <tissue evidence="2">Leaf</tissue>
    </source>
</reference>
<evidence type="ECO:0000313" key="2">
    <source>
        <dbReference type="EMBL" id="KAF6162833.1"/>
    </source>
</evidence>
<dbReference type="AlphaFoldDB" id="A0A7J7N6W9"/>
<dbReference type="EMBL" id="JACGCM010001011">
    <property type="protein sequence ID" value="KAF6162833.1"/>
    <property type="molecule type" value="Genomic_DNA"/>
</dbReference>
<dbReference type="Proteomes" id="UP000541444">
    <property type="component" value="Unassembled WGS sequence"/>
</dbReference>
<gene>
    <name evidence="2" type="ORF">GIB67_029102</name>
</gene>
<keyword evidence="3" id="KW-1185">Reference proteome</keyword>
<keyword evidence="1" id="KW-1133">Transmembrane helix</keyword>
<evidence type="ECO:0000313" key="3">
    <source>
        <dbReference type="Proteomes" id="UP000541444"/>
    </source>
</evidence>
<dbReference type="InterPro" id="IPR011009">
    <property type="entry name" value="Kinase-like_dom_sf"/>
</dbReference>
<organism evidence="2 3">
    <name type="scientific">Kingdonia uniflora</name>
    <dbReference type="NCBI Taxonomy" id="39325"/>
    <lineage>
        <taxon>Eukaryota</taxon>
        <taxon>Viridiplantae</taxon>
        <taxon>Streptophyta</taxon>
        <taxon>Embryophyta</taxon>
        <taxon>Tracheophyta</taxon>
        <taxon>Spermatophyta</taxon>
        <taxon>Magnoliopsida</taxon>
        <taxon>Ranunculales</taxon>
        <taxon>Circaeasteraceae</taxon>
        <taxon>Kingdonia</taxon>
    </lineage>
</organism>